<feature type="compositionally biased region" description="Polar residues" evidence="8">
    <location>
        <begin position="177"/>
        <end position="197"/>
    </location>
</feature>
<organism evidence="10 11">
    <name type="scientific">Mycena pura</name>
    <dbReference type="NCBI Taxonomy" id="153505"/>
    <lineage>
        <taxon>Eukaryota</taxon>
        <taxon>Fungi</taxon>
        <taxon>Dikarya</taxon>
        <taxon>Basidiomycota</taxon>
        <taxon>Agaricomycotina</taxon>
        <taxon>Agaricomycetes</taxon>
        <taxon>Agaricomycetidae</taxon>
        <taxon>Agaricales</taxon>
        <taxon>Marasmiineae</taxon>
        <taxon>Mycenaceae</taxon>
        <taxon>Mycena</taxon>
    </lineage>
</organism>
<dbReference type="AlphaFoldDB" id="A0AAD6VBW7"/>
<dbReference type="Pfam" id="PF08581">
    <property type="entry name" value="Tup_N"/>
    <property type="match status" value="1"/>
</dbReference>
<evidence type="ECO:0000256" key="7">
    <source>
        <dbReference type="SAM" id="Coils"/>
    </source>
</evidence>
<evidence type="ECO:0000256" key="6">
    <source>
        <dbReference type="PROSITE-ProRule" id="PRU00221"/>
    </source>
</evidence>
<dbReference type="InterPro" id="IPR020472">
    <property type="entry name" value="WD40_PAC1"/>
</dbReference>
<evidence type="ECO:0000313" key="11">
    <source>
        <dbReference type="Proteomes" id="UP001219525"/>
    </source>
</evidence>
<accession>A0AAD6VBW7</accession>
<reference evidence="10" key="1">
    <citation type="submission" date="2023-03" db="EMBL/GenBank/DDBJ databases">
        <title>Massive genome expansion in bonnet fungi (Mycena s.s.) driven by repeated elements and novel gene families across ecological guilds.</title>
        <authorList>
            <consortium name="Lawrence Berkeley National Laboratory"/>
            <person name="Harder C.B."/>
            <person name="Miyauchi S."/>
            <person name="Viragh M."/>
            <person name="Kuo A."/>
            <person name="Thoen E."/>
            <person name="Andreopoulos B."/>
            <person name="Lu D."/>
            <person name="Skrede I."/>
            <person name="Drula E."/>
            <person name="Henrissat B."/>
            <person name="Morin E."/>
            <person name="Kohler A."/>
            <person name="Barry K."/>
            <person name="LaButti K."/>
            <person name="Morin E."/>
            <person name="Salamov A."/>
            <person name="Lipzen A."/>
            <person name="Mereny Z."/>
            <person name="Hegedus B."/>
            <person name="Baldrian P."/>
            <person name="Stursova M."/>
            <person name="Weitz H."/>
            <person name="Taylor A."/>
            <person name="Grigoriev I.V."/>
            <person name="Nagy L.G."/>
            <person name="Martin F."/>
            <person name="Kauserud H."/>
        </authorList>
    </citation>
    <scope>NUCLEOTIDE SEQUENCE</scope>
    <source>
        <strain evidence="10">9144</strain>
    </source>
</reference>
<feature type="repeat" description="WD" evidence="6">
    <location>
        <begin position="507"/>
        <end position="541"/>
    </location>
</feature>
<dbReference type="InterPro" id="IPR036322">
    <property type="entry name" value="WD40_repeat_dom_sf"/>
</dbReference>
<keyword evidence="11" id="KW-1185">Reference proteome</keyword>
<feature type="repeat" description="WD" evidence="6">
    <location>
        <begin position="465"/>
        <end position="506"/>
    </location>
</feature>
<name>A0AAD6VBW7_9AGAR</name>
<evidence type="ECO:0000256" key="5">
    <source>
        <dbReference type="ARBA" id="ARBA00023163"/>
    </source>
</evidence>
<keyword evidence="4" id="KW-0805">Transcription regulation</keyword>
<feature type="region of interest" description="Disordered" evidence="8">
    <location>
        <begin position="170"/>
        <end position="279"/>
    </location>
</feature>
<feature type="repeat" description="WD" evidence="6">
    <location>
        <begin position="415"/>
        <end position="456"/>
    </location>
</feature>
<dbReference type="EMBL" id="JARJCW010000054">
    <property type="protein sequence ID" value="KAJ7202667.1"/>
    <property type="molecule type" value="Genomic_DNA"/>
</dbReference>
<sequence length="631" mass="69688">MAARDAATSNIMRCQAGWIITRDDGSAQPPSPRVITVHRMAQKSGTGSILWRLFATFRDNWLHDRTMDLRPFDLPAAHRTLGPSGVAPPDGAPVYTARGVAETLDRVKQEFDMIVGELTITRDQRDRFEATVTQQTDELEKIKHALHDLEAQHNKVRQHYEHELRVLRSEAGAGYSRPTQTQTRPSSAITTLSSPSIFMSGPAHSPVLDPHNDRRERESRERGDRDRDIQRARFLDQGNSKRIKLDQPESNRLPLIGPGSSPSSRRAPTPAAPPPPAPVQQSYVNDFLNNLDLATIPPEWKKEGSDWFVIYNPKVKRTLDVSLLHTFIHETVVCCIQFSGDGKYLATGCNRAAQIFDVQTGRKICSLSDDSTSKTGDLYIRSVRFSPDGRYLATGAEDERIRVWDIEKRSIRVIFEGHHQDIYSLDFSLDGRRLVSGSGDATVRIWDMDAYAAARVLNAQPESDAPDDDAGVMAVALAPDGALVAAGCVDALVRVWSVSTGALVEVLRGHQNSVHSVVFTRDGSGIVSGALDNTIRCWDLRAKSKKDGVPCAVFAGHKDYVLSVGISRDSQWIVSGSKDRGVHFWDSNGVVQCMLQGHKNSVISTSLHPTGNFLATGSGDKLARIWNYNTV</sequence>
<dbReference type="PROSITE" id="PS50294">
    <property type="entry name" value="WD_REPEATS_REGION"/>
    <property type="match status" value="6"/>
</dbReference>
<evidence type="ECO:0000256" key="8">
    <source>
        <dbReference type="SAM" id="MobiDB-lite"/>
    </source>
</evidence>
<evidence type="ECO:0000256" key="4">
    <source>
        <dbReference type="ARBA" id="ARBA00023015"/>
    </source>
</evidence>
<dbReference type="PANTHER" id="PTHR19879:SF9">
    <property type="entry name" value="TRANSCRIPTION INITIATION FACTOR TFIID SUBUNIT 5"/>
    <property type="match status" value="1"/>
</dbReference>
<dbReference type="PANTHER" id="PTHR19879">
    <property type="entry name" value="TRANSCRIPTION INITIATION FACTOR TFIID"/>
    <property type="match status" value="1"/>
</dbReference>
<keyword evidence="1" id="KW-0678">Repressor</keyword>
<dbReference type="InterPro" id="IPR015943">
    <property type="entry name" value="WD40/YVTN_repeat-like_dom_sf"/>
</dbReference>
<evidence type="ECO:0000256" key="3">
    <source>
        <dbReference type="ARBA" id="ARBA00022737"/>
    </source>
</evidence>
<dbReference type="SMART" id="SM00320">
    <property type="entry name" value="WD40"/>
    <property type="match status" value="7"/>
</dbReference>
<evidence type="ECO:0000256" key="1">
    <source>
        <dbReference type="ARBA" id="ARBA00022491"/>
    </source>
</evidence>
<feature type="compositionally biased region" description="Low complexity" evidence="8">
    <location>
        <begin position="257"/>
        <end position="269"/>
    </location>
</feature>
<dbReference type="PRINTS" id="PR00320">
    <property type="entry name" value="GPROTEINBRPT"/>
</dbReference>
<dbReference type="PROSITE" id="PS50082">
    <property type="entry name" value="WD_REPEATS_2"/>
    <property type="match status" value="6"/>
</dbReference>
<dbReference type="InterPro" id="IPR019775">
    <property type="entry name" value="WD40_repeat_CS"/>
</dbReference>
<feature type="compositionally biased region" description="Basic and acidic residues" evidence="8">
    <location>
        <begin position="210"/>
        <end position="234"/>
    </location>
</feature>
<gene>
    <name evidence="10" type="ORF">GGX14DRAFT_654033</name>
</gene>
<dbReference type="Proteomes" id="UP001219525">
    <property type="component" value="Unassembled WGS sequence"/>
</dbReference>
<feature type="coiled-coil region" evidence="7">
    <location>
        <begin position="132"/>
        <end position="159"/>
    </location>
</feature>
<dbReference type="PROSITE" id="PS00678">
    <property type="entry name" value="WD_REPEATS_1"/>
    <property type="match status" value="2"/>
</dbReference>
<dbReference type="SUPFAM" id="SSF50978">
    <property type="entry name" value="WD40 repeat-like"/>
    <property type="match status" value="1"/>
</dbReference>
<feature type="domain" description="Transcriptional repressor Tup1 N-terminal" evidence="9">
    <location>
        <begin position="100"/>
        <end position="170"/>
    </location>
</feature>
<dbReference type="InterPro" id="IPR013890">
    <property type="entry name" value="Tscrpt_rep_Tup1_N"/>
</dbReference>
<proteinExistence type="predicted"/>
<keyword evidence="5" id="KW-0804">Transcription</keyword>
<protein>
    <submittedName>
        <fullName evidence="10">Chromatin associated protein</fullName>
    </submittedName>
</protein>
<feature type="repeat" description="WD" evidence="6">
    <location>
        <begin position="380"/>
        <end position="414"/>
    </location>
</feature>
<dbReference type="Gene3D" id="2.130.10.10">
    <property type="entry name" value="YVTN repeat-like/Quinoprotein amine dehydrogenase"/>
    <property type="match status" value="1"/>
</dbReference>
<dbReference type="Gene3D" id="1.20.5.340">
    <property type="match status" value="1"/>
</dbReference>
<dbReference type="Pfam" id="PF00400">
    <property type="entry name" value="WD40"/>
    <property type="match status" value="7"/>
</dbReference>
<evidence type="ECO:0000313" key="10">
    <source>
        <dbReference type="EMBL" id="KAJ7202667.1"/>
    </source>
</evidence>
<evidence type="ECO:0000256" key="2">
    <source>
        <dbReference type="ARBA" id="ARBA00022574"/>
    </source>
</evidence>
<feature type="repeat" description="WD" evidence="6">
    <location>
        <begin position="595"/>
        <end position="631"/>
    </location>
</feature>
<keyword evidence="2 6" id="KW-0853">WD repeat</keyword>
<keyword evidence="3" id="KW-0677">Repeat</keyword>
<feature type="repeat" description="WD" evidence="6">
    <location>
        <begin position="554"/>
        <end position="586"/>
    </location>
</feature>
<comment type="caution">
    <text evidence="10">The sequence shown here is derived from an EMBL/GenBank/DDBJ whole genome shotgun (WGS) entry which is preliminary data.</text>
</comment>
<evidence type="ECO:0000259" key="9">
    <source>
        <dbReference type="Pfam" id="PF08581"/>
    </source>
</evidence>
<dbReference type="CDD" id="cd00200">
    <property type="entry name" value="WD40"/>
    <property type="match status" value="1"/>
</dbReference>
<dbReference type="InterPro" id="IPR001680">
    <property type="entry name" value="WD40_rpt"/>
</dbReference>
<keyword evidence="7" id="KW-0175">Coiled coil</keyword>